<gene>
    <name evidence="2" type="ORF">POL58_23145</name>
</gene>
<keyword evidence="3" id="KW-1185">Reference proteome</keyword>
<evidence type="ECO:0000256" key="1">
    <source>
        <dbReference type="SAM" id="MobiDB-lite"/>
    </source>
</evidence>
<feature type="compositionally biased region" description="Low complexity" evidence="1">
    <location>
        <begin position="393"/>
        <end position="405"/>
    </location>
</feature>
<proteinExistence type="predicted"/>
<comment type="caution">
    <text evidence="2">The sequence shown here is derived from an EMBL/GenBank/DDBJ whole genome shotgun (WGS) entry which is preliminary data.</text>
</comment>
<evidence type="ECO:0000313" key="2">
    <source>
        <dbReference type="EMBL" id="MDC0670672.1"/>
    </source>
</evidence>
<protein>
    <submittedName>
        <fullName evidence="2">Uncharacterized protein</fullName>
    </submittedName>
</protein>
<dbReference type="Proteomes" id="UP001217838">
    <property type="component" value="Unassembled WGS sequence"/>
</dbReference>
<feature type="region of interest" description="Disordered" evidence="1">
    <location>
        <begin position="385"/>
        <end position="437"/>
    </location>
</feature>
<name>A0ABT5BC76_9BACT</name>
<accession>A0ABT5BC76</accession>
<sequence>MRELDERRLPQANAVLAAELEDLAADPRGRTVEGVPAAEQAAARELAAVDGGDGEAQLVAGDPVAHGVGGALEQAANAVIASLGGAVPVAEQQGLAALVVEVEIVMAVLGPEGLEPGGSRGRSAGEVVARFGDLPAGARTDVLARLDRGEPHDLGDRCFTLGLAGEPRAARDLPPVARGQDEVAPTLGLAAVESPDVGGGVEDRFDLLVARESGGEAAQVEQHLAALTVDVGGEEAVAGAVQQLEAGLLGPRARLEVVAHRDLDGLDGPRAAPLRLGEVDDAEPLDGARPLLQLGEAGVGLGRAGAGDPAREQGAVLAPQGEVIAVALDLQGGVDTLAQAGDHGLDRALHGRLVVELDAVQADAVALEEDLERERFARLLDDTEVHEARTRGEPAPGAAAGRSAAQSITSTHGAARTIAPPPRGARSWATRAGWGEP</sequence>
<organism evidence="2 3">
    <name type="scientific">Nannocystis radixulma</name>
    <dbReference type="NCBI Taxonomy" id="2995305"/>
    <lineage>
        <taxon>Bacteria</taxon>
        <taxon>Pseudomonadati</taxon>
        <taxon>Myxococcota</taxon>
        <taxon>Polyangia</taxon>
        <taxon>Nannocystales</taxon>
        <taxon>Nannocystaceae</taxon>
        <taxon>Nannocystis</taxon>
    </lineage>
</organism>
<reference evidence="2 3" key="1">
    <citation type="submission" date="2022-11" db="EMBL/GenBank/DDBJ databases">
        <title>Minimal conservation of predation-associated metabolite biosynthetic gene clusters underscores biosynthetic potential of Myxococcota including descriptions for ten novel species: Archangium lansinium sp. nov., Myxococcus landrumus sp. nov., Nannocystis bai.</title>
        <authorList>
            <person name="Ahearne A."/>
            <person name="Stevens C."/>
            <person name="Dowd S."/>
        </authorList>
    </citation>
    <scope>NUCLEOTIDE SEQUENCE [LARGE SCALE GENOMIC DNA]</scope>
    <source>
        <strain evidence="2 3">NCELM</strain>
    </source>
</reference>
<dbReference type="RefSeq" id="WP_272000505.1">
    <property type="nucleotide sequence ID" value="NZ_JAQNDN010000013.1"/>
</dbReference>
<dbReference type="EMBL" id="JAQNDN010000013">
    <property type="protein sequence ID" value="MDC0670672.1"/>
    <property type="molecule type" value="Genomic_DNA"/>
</dbReference>
<evidence type="ECO:0000313" key="3">
    <source>
        <dbReference type="Proteomes" id="UP001217838"/>
    </source>
</evidence>